<feature type="region of interest" description="Disordered" evidence="1">
    <location>
        <begin position="665"/>
        <end position="775"/>
    </location>
</feature>
<dbReference type="Proteomes" id="UP000693738">
    <property type="component" value="Unassembled WGS sequence"/>
</dbReference>
<feature type="compositionally biased region" description="Polar residues" evidence="1">
    <location>
        <begin position="76"/>
        <end position="105"/>
    </location>
</feature>
<feature type="region of interest" description="Disordered" evidence="1">
    <location>
        <begin position="424"/>
        <end position="447"/>
    </location>
</feature>
<feature type="compositionally biased region" description="Low complexity" evidence="1">
    <location>
        <begin position="36"/>
        <end position="47"/>
    </location>
</feature>
<organism evidence="2 3">
    <name type="scientific">Fusarium equiseti</name>
    <name type="common">Fusarium scirpi</name>
    <dbReference type="NCBI Taxonomy" id="61235"/>
    <lineage>
        <taxon>Eukaryota</taxon>
        <taxon>Fungi</taxon>
        <taxon>Dikarya</taxon>
        <taxon>Ascomycota</taxon>
        <taxon>Pezizomycotina</taxon>
        <taxon>Sordariomycetes</taxon>
        <taxon>Hypocreomycetidae</taxon>
        <taxon>Hypocreales</taxon>
        <taxon>Nectriaceae</taxon>
        <taxon>Fusarium</taxon>
        <taxon>Fusarium incarnatum-equiseti species complex</taxon>
    </lineage>
</organism>
<feature type="region of interest" description="Disordered" evidence="1">
    <location>
        <begin position="207"/>
        <end position="228"/>
    </location>
</feature>
<dbReference type="EMBL" id="CAJSTJ010000135">
    <property type="protein sequence ID" value="CAG7560541.1"/>
    <property type="molecule type" value="Genomic_DNA"/>
</dbReference>
<dbReference type="AlphaFoldDB" id="A0A8J2NAZ1"/>
<reference evidence="2" key="1">
    <citation type="submission" date="2021-05" db="EMBL/GenBank/DDBJ databases">
        <authorList>
            <person name="Khan N."/>
        </authorList>
    </citation>
    <scope>NUCLEOTIDE SEQUENCE</scope>
</reference>
<comment type="caution">
    <text evidence="2">The sequence shown here is derived from an EMBL/GenBank/DDBJ whole genome shotgun (WGS) entry which is preliminary data.</text>
</comment>
<protein>
    <submittedName>
        <fullName evidence="2">Uncharacterized protein</fullName>
    </submittedName>
</protein>
<feature type="region of interest" description="Disordered" evidence="1">
    <location>
        <begin position="969"/>
        <end position="988"/>
    </location>
</feature>
<proteinExistence type="predicted"/>
<feature type="compositionally biased region" description="Polar residues" evidence="1">
    <location>
        <begin position="707"/>
        <end position="716"/>
    </location>
</feature>
<feature type="region of interest" description="Disordered" evidence="1">
    <location>
        <begin position="1"/>
        <end position="119"/>
    </location>
</feature>
<evidence type="ECO:0000313" key="2">
    <source>
        <dbReference type="EMBL" id="CAG7560541.1"/>
    </source>
</evidence>
<evidence type="ECO:0000313" key="3">
    <source>
        <dbReference type="Proteomes" id="UP000693738"/>
    </source>
</evidence>
<evidence type="ECO:0000256" key="1">
    <source>
        <dbReference type="SAM" id="MobiDB-lite"/>
    </source>
</evidence>
<sequence length="1059" mass="117442">MKIESILNQFNELEAETRTSRESTQQNSAQWERRGSSFPSTTPSPESAQSRASSVRSDSRTRTPWDAGGYSLPRDNVSTPSSRSPFSTISWGDQQETSRLQSAPSNPMRKVSMDASASMNPQGASALYTLPVRHHGEGRPSQHTRRSSLWTDYNTSPASRSHKIISSVSTINGSHVMGSGIADLEAKLERLPRLSAPLPPVITAPPVKPELRLPHTASSAGPWSSGSPSDSILEARMPMFLLSLDQCLPDIEGPKTDDVQAWLDSWRYKKPVSLKASSSHRKLATETVNHAAWFDHLSIDLASVSETLFLLHLPTRSQRLVSCQPSTPISSHFQAINSRRNDTDTSPLSSYLKSKDHLLKPLDRVHKRTISAPNPAAGSVQSFNRAPATLPPLTARHFETAALPSPQINTVYERPGLEQYPWAQSEEHSPAPRMTTKSPFDPQESGQVLPDRSLPAANYANSNDRVIAACRRFRKVDVNTALEGGDICMAVENCTTGSVPRKVISHLFGRNKVCTRRIPERVWVCMCRKHYQRIRYRTGADFSVTQIGMVYEQIVRMIFWSRGLENPNRTNQEGIAIRSWTFSIRRREVKRMADTNGRDLIPRWIMQSLGEGKTHDEILDVVERLHHEIQQGTLKDVPPVEFLPEVVDAFTNAPAQLQTQFSTGGEVSFATHPGRSLDTGDATESPVSFVKESSPLEPVQEEGYMSERSSVKSTASPNPPPAYNETRSVYQPQSHIDNVPHRRTSYAFGTRSPFTDSGLGPDTDRRASLAYHDSQNPIPPSMNYFSINRQMQAPATDHRGSYDSVVRSQAAHGGDYHYRPSEFVLTDRTPSSHMAAFPGIASENTAAYTARSLTHSGRDSREFQFPTTRTQPTSISVNHHVYGSGSAQGQSGISYQSQAQRHYHDMANGADTSTYPVMLDEGTYANFQRPQIHQPSWYSSETGWNAGIGRSTNQCQQYTLAGTDETSLHSSHQYHKEEIPEPSGADLVNGEVVSTTYPTAAYRSNHQPGYASLGGLDANYVDDNLQAHQYRRSTNEAGDDQHGAQGSRNGLQDRDRIPE</sequence>
<feature type="region of interest" description="Disordered" evidence="1">
    <location>
        <begin position="134"/>
        <end position="154"/>
    </location>
</feature>
<feature type="compositionally biased region" description="Polar residues" evidence="1">
    <location>
        <begin position="725"/>
        <end position="736"/>
    </location>
</feature>
<feature type="compositionally biased region" description="Low complexity" evidence="1">
    <location>
        <begin position="217"/>
        <end position="228"/>
    </location>
</feature>
<gene>
    <name evidence="2" type="ORF">FEQUK3_LOCUS6242</name>
</gene>
<name>A0A8J2NAZ1_FUSEQ</name>
<accession>A0A8J2NAZ1</accession>
<feature type="compositionally biased region" description="Polar residues" evidence="1">
    <location>
        <begin position="1"/>
        <end position="11"/>
    </location>
</feature>
<feature type="region of interest" description="Disordered" evidence="1">
    <location>
        <begin position="1032"/>
        <end position="1059"/>
    </location>
</feature>